<dbReference type="InterPro" id="IPR000847">
    <property type="entry name" value="LysR_HTH_N"/>
</dbReference>
<dbReference type="RefSeq" id="WP_282588175.1">
    <property type="nucleotide sequence ID" value="NZ_JAMOIM010000033.1"/>
</dbReference>
<keyword evidence="7" id="KW-1185">Reference proteome</keyword>
<reference evidence="6" key="1">
    <citation type="submission" date="2022-05" db="EMBL/GenBank/DDBJ databases">
        <authorList>
            <person name="Pankratov T."/>
        </authorList>
    </citation>
    <scope>NUCLEOTIDE SEQUENCE</scope>
    <source>
        <strain evidence="6">BP6-180914</strain>
    </source>
</reference>
<dbReference type="SUPFAM" id="SSF53850">
    <property type="entry name" value="Periplasmic binding protein-like II"/>
    <property type="match status" value="1"/>
</dbReference>
<dbReference type="Gene3D" id="3.40.190.290">
    <property type="match status" value="1"/>
</dbReference>
<dbReference type="Pfam" id="PF00126">
    <property type="entry name" value="HTH_1"/>
    <property type="match status" value="1"/>
</dbReference>
<organism evidence="6 7">
    <name type="scientific">Lichenifustis flavocetrariae</name>
    <dbReference type="NCBI Taxonomy" id="2949735"/>
    <lineage>
        <taxon>Bacteria</taxon>
        <taxon>Pseudomonadati</taxon>
        <taxon>Pseudomonadota</taxon>
        <taxon>Alphaproteobacteria</taxon>
        <taxon>Hyphomicrobiales</taxon>
        <taxon>Lichenihabitantaceae</taxon>
        <taxon>Lichenifustis</taxon>
    </lineage>
</organism>
<dbReference type="InterPro" id="IPR036388">
    <property type="entry name" value="WH-like_DNA-bd_sf"/>
</dbReference>
<dbReference type="InterPro" id="IPR005119">
    <property type="entry name" value="LysR_subst-bd"/>
</dbReference>
<evidence type="ECO:0000313" key="6">
    <source>
        <dbReference type="EMBL" id="MCW6511798.1"/>
    </source>
</evidence>
<gene>
    <name evidence="6" type="ORF">M8523_27950</name>
</gene>
<dbReference type="InterPro" id="IPR058163">
    <property type="entry name" value="LysR-type_TF_proteobact-type"/>
</dbReference>
<dbReference type="GO" id="GO:0003700">
    <property type="term" value="F:DNA-binding transcription factor activity"/>
    <property type="evidence" value="ECO:0007669"/>
    <property type="project" value="InterPro"/>
</dbReference>
<evidence type="ECO:0000259" key="5">
    <source>
        <dbReference type="PROSITE" id="PS50931"/>
    </source>
</evidence>
<sequence>MIDRLTSMEVFVKAVDLGSFTAAAVSLGLSSQMVGKHIRVLEQRLGTQLMRRSTRRQGLTDAGRLFYERCRAVLTEVASAEAVVEDINATPRGRLRLSAPIGFGACRLAPLLTTFMERYPEVEVELILTDRYVDLIDEGFDAVFRLGPIADTSLIARELAPHEQVACASPQYLARKGIPQTPADLGDHDCLGFVNASGLTYAEWRFTARDGAPQSTRIRSRFQVNDGRVLANAAAAGGGIILQPIAVLRDYLDTGRLIPVLTDFIAPHRPMFLMFSGQRSQPPKLRALIDTVVAEVAPPR</sequence>
<keyword evidence="3" id="KW-0238">DNA-binding</keyword>
<comment type="similarity">
    <text evidence="1">Belongs to the LysR transcriptional regulatory family.</text>
</comment>
<dbReference type="SUPFAM" id="SSF46785">
    <property type="entry name" value="Winged helix' DNA-binding domain"/>
    <property type="match status" value="1"/>
</dbReference>
<evidence type="ECO:0000256" key="2">
    <source>
        <dbReference type="ARBA" id="ARBA00023015"/>
    </source>
</evidence>
<evidence type="ECO:0000313" key="7">
    <source>
        <dbReference type="Proteomes" id="UP001165667"/>
    </source>
</evidence>
<dbReference type="EMBL" id="JAMOIM010000033">
    <property type="protein sequence ID" value="MCW6511798.1"/>
    <property type="molecule type" value="Genomic_DNA"/>
</dbReference>
<dbReference type="Pfam" id="PF03466">
    <property type="entry name" value="LysR_substrate"/>
    <property type="match status" value="1"/>
</dbReference>
<dbReference type="GO" id="GO:0003677">
    <property type="term" value="F:DNA binding"/>
    <property type="evidence" value="ECO:0007669"/>
    <property type="project" value="UniProtKB-KW"/>
</dbReference>
<feature type="domain" description="HTH lysR-type" evidence="5">
    <location>
        <begin position="3"/>
        <end position="60"/>
    </location>
</feature>
<dbReference type="PROSITE" id="PS50931">
    <property type="entry name" value="HTH_LYSR"/>
    <property type="match status" value="1"/>
</dbReference>
<evidence type="ECO:0000256" key="4">
    <source>
        <dbReference type="ARBA" id="ARBA00023163"/>
    </source>
</evidence>
<name>A0AA41Z798_9HYPH</name>
<keyword evidence="4" id="KW-0804">Transcription</keyword>
<dbReference type="Gene3D" id="1.10.10.10">
    <property type="entry name" value="Winged helix-like DNA-binding domain superfamily/Winged helix DNA-binding domain"/>
    <property type="match status" value="1"/>
</dbReference>
<dbReference type="InterPro" id="IPR036390">
    <property type="entry name" value="WH_DNA-bd_sf"/>
</dbReference>
<comment type="caution">
    <text evidence="6">The sequence shown here is derived from an EMBL/GenBank/DDBJ whole genome shotgun (WGS) entry which is preliminary data.</text>
</comment>
<accession>A0AA41Z798</accession>
<evidence type="ECO:0000256" key="3">
    <source>
        <dbReference type="ARBA" id="ARBA00023125"/>
    </source>
</evidence>
<evidence type="ECO:0000256" key="1">
    <source>
        <dbReference type="ARBA" id="ARBA00009437"/>
    </source>
</evidence>
<dbReference type="PANTHER" id="PTHR30537:SF5">
    <property type="entry name" value="HTH-TYPE TRANSCRIPTIONAL ACTIVATOR TTDR-RELATED"/>
    <property type="match status" value="1"/>
</dbReference>
<dbReference type="AlphaFoldDB" id="A0AA41Z798"/>
<protein>
    <submittedName>
        <fullName evidence="6">LysR family transcriptional regulator</fullName>
    </submittedName>
</protein>
<proteinExistence type="inferred from homology"/>
<dbReference type="FunFam" id="1.10.10.10:FF:000001">
    <property type="entry name" value="LysR family transcriptional regulator"/>
    <property type="match status" value="1"/>
</dbReference>
<dbReference type="Proteomes" id="UP001165667">
    <property type="component" value="Unassembled WGS sequence"/>
</dbReference>
<dbReference type="PANTHER" id="PTHR30537">
    <property type="entry name" value="HTH-TYPE TRANSCRIPTIONAL REGULATOR"/>
    <property type="match status" value="1"/>
</dbReference>
<keyword evidence="2" id="KW-0805">Transcription regulation</keyword>